<dbReference type="SUPFAM" id="SSF57850">
    <property type="entry name" value="RING/U-box"/>
    <property type="match status" value="1"/>
</dbReference>
<comment type="caution">
    <text evidence="5">The sequence shown here is derived from an EMBL/GenBank/DDBJ whole genome shotgun (WGS) entry which is preliminary data.</text>
</comment>
<evidence type="ECO:0000259" key="4">
    <source>
        <dbReference type="PROSITE" id="PS50089"/>
    </source>
</evidence>
<evidence type="ECO:0000256" key="2">
    <source>
        <dbReference type="ARBA" id="ARBA00022833"/>
    </source>
</evidence>
<feature type="domain" description="RING-type" evidence="4">
    <location>
        <begin position="232"/>
        <end position="289"/>
    </location>
</feature>
<keyword evidence="2" id="KW-0862">Zinc</keyword>
<dbReference type="InterPro" id="IPR001841">
    <property type="entry name" value="Znf_RING"/>
</dbReference>
<evidence type="ECO:0000256" key="1">
    <source>
        <dbReference type="ARBA" id="ARBA00022771"/>
    </source>
</evidence>
<reference evidence="5" key="1">
    <citation type="submission" date="2023-01" db="EMBL/GenBank/DDBJ databases">
        <title>Genome assembly of the deep-sea coral Lophelia pertusa.</title>
        <authorList>
            <person name="Herrera S."/>
            <person name="Cordes E."/>
        </authorList>
    </citation>
    <scope>NUCLEOTIDE SEQUENCE</scope>
    <source>
        <strain evidence="5">USNM1676648</strain>
        <tissue evidence="5">Polyp</tissue>
    </source>
</reference>
<evidence type="ECO:0000313" key="5">
    <source>
        <dbReference type="EMBL" id="KAJ7391716.1"/>
    </source>
</evidence>
<evidence type="ECO:0000313" key="6">
    <source>
        <dbReference type="Proteomes" id="UP001163046"/>
    </source>
</evidence>
<dbReference type="Proteomes" id="UP001163046">
    <property type="component" value="Unassembled WGS sequence"/>
</dbReference>
<keyword evidence="6" id="KW-1185">Reference proteome</keyword>
<dbReference type="OrthoDB" id="2423195at2759"/>
<gene>
    <name evidence="5" type="primary">ZNFX1_24</name>
    <name evidence="5" type="ORF">OS493_017414</name>
</gene>
<keyword evidence="1 3" id="KW-0479">Metal-binding</keyword>
<evidence type="ECO:0000256" key="3">
    <source>
        <dbReference type="PROSITE-ProRule" id="PRU00175"/>
    </source>
</evidence>
<sequence>MCVTRFVTRQISSIKRNSFASSLATKPICDLEHNCPRTCSEECGPCMVRVLKLIPECNHEQKIPCSVDPAKFKCMESVSKQASPCDHVNQVSCYVASSDIVCKEHCGALECGHPCSGNCNRCQEGRLHLPCESKCSRTLFCGHTCKDDCVRTCPPCSAPCSNYCDHKVCKRNCGHPCQPCANECTWQCPHQKCTKSCGEICNRPRCDEPCPEQLPCGHSCVGVCGEVCPKKCRVCHEVEFNESDPGAMFVELVDCGHVFEVETLDRWMDEADLEGENEEIKYKRCPTCSAPILYGRRYGNIIKKILADFEAVKRRIVLCDVADSDKIQKILVEVKEIKASFKVEVEEIVQSTRGPVTSEEVIKRQNQVTILKFLAKVVMKYKITPGSNKELYHKIHSLKSRVMKRRRVCFSEQELKEFSEEMSRAKLLGLMTALESEATSLGPEDSRNMNTMRSALESGKTIDQQKKLEFMAHFDKMYQSQGPGKEEAAKRF</sequence>
<dbReference type="GO" id="GO:0008270">
    <property type="term" value="F:zinc ion binding"/>
    <property type="evidence" value="ECO:0007669"/>
    <property type="project" value="UniProtKB-KW"/>
</dbReference>
<name>A0A9X0A1F8_9CNID</name>
<proteinExistence type="predicted"/>
<organism evidence="5 6">
    <name type="scientific">Desmophyllum pertusum</name>
    <dbReference type="NCBI Taxonomy" id="174260"/>
    <lineage>
        <taxon>Eukaryota</taxon>
        <taxon>Metazoa</taxon>
        <taxon>Cnidaria</taxon>
        <taxon>Anthozoa</taxon>
        <taxon>Hexacorallia</taxon>
        <taxon>Scleractinia</taxon>
        <taxon>Caryophylliina</taxon>
        <taxon>Caryophylliidae</taxon>
        <taxon>Desmophyllum</taxon>
    </lineage>
</organism>
<accession>A0A9X0A1F8</accession>
<keyword evidence="1 3" id="KW-0863">Zinc-finger</keyword>
<dbReference type="PROSITE" id="PS50089">
    <property type="entry name" value="ZF_RING_2"/>
    <property type="match status" value="1"/>
</dbReference>
<protein>
    <submittedName>
        <fullName evidence="5">NFX1-type zinc finger-containing protein 1</fullName>
    </submittedName>
</protein>
<dbReference type="AlphaFoldDB" id="A0A9X0A1F8"/>
<dbReference type="EMBL" id="MU825405">
    <property type="protein sequence ID" value="KAJ7391716.1"/>
    <property type="molecule type" value="Genomic_DNA"/>
</dbReference>